<accession>A0ABX4MBA8</accession>
<name>A0ABX4MBA8_9ACTO</name>
<gene>
    <name evidence="2" type="ORF">BW737_008625</name>
</gene>
<feature type="domain" description="HTH-like" evidence="1">
    <location>
        <begin position="27"/>
        <end position="83"/>
    </location>
</feature>
<keyword evidence="3" id="KW-1185">Reference proteome</keyword>
<dbReference type="EMBL" id="MTPX02000042">
    <property type="protein sequence ID" value="PHP52541.1"/>
    <property type="molecule type" value="Genomic_DNA"/>
</dbReference>
<dbReference type="PANTHER" id="PTHR46889">
    <property type="entry name" value="TRANSPOSASE INSF FOR INSERTION SEQUENCE IS3B-RELATED"/>
    <property type="match status" value="1"/>
</dbReference>
<organism evidence="2 3">
    <name type="scientific">Actinomyces ruminis</name>
    <dbReference type="NCBI Taxonomy" id="1937003"/>
    <lineage>
        <taxon>Bacteria</taxon>
        <taxon>Bacillati</taxon>
        <taxon>Actinomycetota</taxon>
        <taxon>Actinomycetes</taxon>
        <taxon>Actinomycetales</taxon>
        <taxon>Actinomycetaceae</taxon>
        <taxon>Actinomyces</taxon>
    </lineage>
</organism>
<sequence length="171" mass="18975">MCQWAGVSKSGYYNWRSRPESATAVRRRELAGHIRKIFDESDGTYGYRRVAATLDWQGVPADPDTVRSIMRELGLKAARPRRKVRTTIPAEDLDERPDLVQRDFTAEAPGVKSGARQSRWLGSGLLGVFGLLVRVRRDSPVTIGGANISATAERSRRHVIIPPPPPCRASP</sequence>
<dbReference type="PANTHER" id="PTHR46889:SF4">
    <property type="entry name" value="TRANSPOSASE INSO FOR INSERTION SEQUENCE ELEMENT IS911B-RELATED"/>
    <property type="match status" value="1"/>
</dbReference>
<dbReference type="InterPro" id="IPR050900">
    <property type="entry name" value="Transposase_IS3/IS150/IS904"/>
</dbReference>
<protein>
    <recommendedName>
        <fullName evidence="1">HTH-like domain-containing protein</fullName>
    </recommendedName>
</protein>
<comment type="caution">
    <text evidence="2">The sequence shown here is derived from an EMBL/GenBank/DDBJ whole genome shotgun (WGS) entry which is preliminary data.</text>
</comment>
<dbReference type="Proteomes" id="UP000194577">
    <property type="component" value="Unassembled WGS sequence"/>
</dbReference>
<reference evidence="2 3" key="1">
    <citation type="submission" date="2017-10" db="EMBL/GenBank/DDBJ databases">
        <title>Draft genome sequence of cellulolytic Actinomyces sp CtC72 isolated from cattle rumen fluid.</title>
        <authorList>
            <person name="Joshi A.J."/>
            <person name="Vasudevan G."/>
            <person name="Lanjekar V.B."/>
            <person name="Hivarkar S."/>
            <person name="Engineer A."/>
            <person name="Pore S.D."/>
            <person name="Dhakephalkar P.K."/>
            <person name="Dagar S."/>
        </authorList>
    </citation>
    <scope>NUCLEOTIDE SEQUENCE [LARGE SCALE GENOMIC DNA]</scope>
    <source>
        <strain evidence="3">CtC72</strain>
    </source>
</reference>
<evidence type="ECO:0000259" key="1">
    <source>
        <dbReference type="Pfam" id="PF13276"/>
    </source>
</evidence>
<dbReference type="InterPro" id="IPR025948">
    <property type="entry name" value="HTH-like_dom"/>
</dbReference>
<evidence type="ECO:0000313" key="2">
    <source>
        <dbReference type="EMBL" id="PHP52541.1"/>
    </source>
</evidence>
<evidence type="ECO:0000313" key="3">
    <source>
        <dbReference type="Proteomes" id="UP000194577"/>
    </source>
</evidence>
<proteinExistence type="predicted"/>
<dbReference type="Pfam" id="PF13276">
    <property type="entry name" value="HTH_21"/>
    <property type="match status" value="1"/>
</dbReference>